<gene>
    <name evidence="1" type="ORF">Ocin01_06638</name>
</gene>
<dbReference type="AlphaFoldDB" id="A0A1D2N473"/>
<dbReference type="Proteomes" id="UP000094527">
    <property type="component" value="Unassembled WGS sequence"/>
</dbReference>
<evidence type="ECO:0000313" key="2">
    <source>
        <dbReference type="Proteomes" id="UP000094527"/>
    </source>
</evidence>
<organism evidence="1 2">
    <name type="scientific">Orchesella cincta</name>
    <name type="common">Springtail</name>
    <name type="synonym">Podura cincta</name>
    <dbReference type="NCBI Taxonomy" id="48709"/>
    <lineage>
        <taxon>Eukaryota</taxon>
        <taxon>Metazoa</taxon>
        <taxon>Ecdysozoa</taxon>
        <taxon>Arthropoda</taxon>
        <taxon>Hexapoda</taxon>
        <taxon>Collembola</taxon>
        <taxon>Entomobryomorpha</taxon>
        <taxon>Entomobryoidea</taxon>
        <taxon>Orchesellidae</taxon>
        <taxon>Orchesellinae</taxon>
        <taxon>Orchesella</taxon>
    </lineage>
</organism>
<accession>A0A1D2N473</accession>
<protein>
    <submittedName>
        <fullName evidence="1">Uncharacterized protein</fullName>
    </submittedName>
</protein>
<comment type="caution">
    <text evidence="1">The sequence shown here is derived from an EMBL/GenBank/DDBJ whole genome shotgun (WGS) entry which is preliminary data.</text>
</comment>
<evidence type="ECO:0000313" key="1">
    <source>
        <dbReference type="EMBL" id="ODN00032.1"/>
    </source>
</evidence>
<dbReference type="EMBL" id="LJIJ01000237">
    <property type="protein sequence ID" value="ODN00032.1"/>
    <property type="molecule type" value="Genomic_DNA"/>
</dbReference>
<keyword evidence="2" id="KW-1185">Reference proteome</keyword>
<reference evidence="1 2" key="1">
    <citation type="journal article" date="2016" name="Genome Biol. Evol.">
        <title>Gene Family Evolution Reflects Adaptation to Soil Environmental Stressors in the Genome of the Collembolan Orchesella cincta.</title>
        <authorList>
            <person name="Faddeeva-Vakhrusheva A."/>
            <person name="Derks M.F."/>
            <person name="Anvar S.Y."/>
            <person name="Agamennone V."/>
            <person name="Suring W."/>
            <person name="Smit S."/>
            <person name="van Straalen N.M."/>
            <person name="Roelofs D."/>
        </authorList>
    </citation>
    <scope>NUCLEOTIDE SEQUENCE [LARGE SCALE GENOMIC DNA]</scope>
    <source>
        <tissue evidence="1">Mixed pool</tissue>
    </source>
</reference>
<name>A0A1D2N473_ORCCI</name>
<sequence length="180" mass="21046">MQTEPAALTLLKKVIERYGKDVAKEENIFETTIKEKIINFQIVVGQCVAYRERIMWINDQTIGTLDEPPRETMEFLRGLYKELEMALLQWEKFLLAVRSFKRGLKNVQSALRRIRRTVYGYQMPGWSNSKITSWAMDALGDERITAYEDSIIPKKEIFLRELDDLKSAFDTILVALLEFT</sequence>
<proteinExistence type="predicted"/>